<evidence type="ECO:0008006" key="4">
    <source>
        <dbReference type="Google" id="ProtNLM"/>
    </source>
</evidence>
<gene>
    <name evidence="2" type="ORF">ODALV1_LOCUS23758</name>
</gene>
<feature type="chain" id="PRO_5046456805" description="Protein quiver" evidence="1">
    <location>
        <begin position="23"/>
        <end position="216"/>
    </location>
</feature>
<evidence type="ECO:0000313" key="2">
    <source>
        <dbReference type="EMBL" id="CAL8130507.1"/>
    </source>
</evidence>
<name>A0ABP1RLZ3_9HEXA</name>
<evidence type="ECO:0000256" key="1">
    <source>
        <dbReference type="SAM" id="SignalP"/>
    </source>
</evidence>
<comment type="caution">
    <text evidence="2">The sequence shown here is derived from an EMBL/GenBank/DDBJ whole genome shotgun (WGS) entry which is preliminary data.</text>
</comment>
<reference evidence="2 3" key="1">
    <citation type="submission" date="2024-08" db="EMBL/GenBank/DDBJ databases">
        <authorList>
            <person name="Cucini C."/>
            <person name="Frati F."/>
        </authorList>
    </citation>
    <scope>NUCLEOTIDE SEQUENCE [LARGE SCALE GENOMIC DNA]</scope>
</reference>
<evidence type="ECO:0000313" key="3">
    <source>
        <dbReference type="Proteomes" id="UP001642540"/>
    </source>
</evidence>
<keyword evidence="1" id="KW-0732">Signal</keyword>
<organism evidence="2 3">
    <name type="scientific">Orchesella dallaii</name>
    <dbReference type="NCBI Taxonomy" id="48710"/>
    <lineage>
        <taxon>Eukaryota</taxon>
        <taxon>Metazoa</taxon>
        <taxon>Ecdysozoa</taxon>
        <taxon>Arthropoda</taxon>
        <taxon>Hexapoda</taxon>
        <taxon>Collembola</taxon>
        <taxon>Entomobryomorpha</taxon>
        <taxon>Entomobryoidea</taxon>
        <taxon>Orchesellidae</taxon>
        <taxon>Orchesellinae</taxon>
        <taxon>Orchesella</taxon>
    </lineage>
</organism>
<dbReference type="EMBL" id="CAXLJM020000082">
    <property type="protein sequence ID" value="CAL8130507.1"/>
    <property type="molecule type" value="Genomic_DNA"/>
</dbReference>
<dbReference type="Proteomes" id="UP001642540">
    <property type="component" value="Unassembled WGS sequence"/>
</dbReference>
<accession>A0ABP1RLZ3</accession>
<sequence length="216" mass="23482">MANKIFPVFITLLVIIVASAEALKCYECQYWDGKLADGTTPDDEDSCENGKTPKDELSVDCSTLEYKLLSDGRYFGVPQSFPGLFNMGWKDSTAISPHQTNNNTAYSCVKSTLDGILLATNETVRTTYRTCVMEPNTTQSLPDKCYANKLSKILADIKEPVLASFFEGAEAAWDGSSDAGICSCSEDNCNGAINSANVSGFVLVVSTLFAYFSKFL</sequence>
<keyword evidence="3" id="KW-1185">Reference proteome</keyword>
<feature type="signal peptide" evidence="1">
    <location>
        <begin position="1"/>
        <end position="22"/>
    </location>
</feature>
<protein>
    <recommendedName>
        <fullName evidence="4">Protein quiver</fullName>
    </recommendedName>
</protein>
<proteinExistence type="predicted"/>